<dbReference type="OrthoDB" id="4947672at2"/>
<dbReference type="Gene3D" id="3.30.505.20">
    <property type="match status" value="1"/>
</dbReference>
<evidence type="ECO:0000313" key="4">
    <source>
        <dbReference type="Proteomes" id="UP000321805"/>
    </source>
</evidence>
<feature type="compositionally biased region" description="Polar residues" evidence="1">
    <location>
        <begin position="58"/>
        <end position="71"/>
    </location>
</feature>
<dbReference type="KEGG" id="bsol:FSW04_01835"/>
<dbReference type="EMBL" id="CP042430">
    <property type="protein sequence ID" value="QEC46440.1"/>
    <property type="molecule type" value="Genomic_DNA"/>
</dbReference>
<sequence length="135" mass="13137">MSTLRTKLTTAAAIGAAALGGGAIANAATSSSSTTSPSASGSSSATATGPAQRDPSKGSHTLNGKTETLLTGDTAAKVKAAALAKVSGTVERVETNVDSSAPYEAHIKKADGTEVEVQVSSGLTVAAVNTMPAHP</sequence>
<evidence type="ECO:0000256" key="1">
    <source>
        <dbReference type="SAM" id="MobiDB-lite"/>
    </source>
</evidence>
<feature type="compositionally biased region" description="Low complexity" evidence="1">
    <location>
        <begin position="27"/>
        <end position="51"/>
    </location>
</feature>
<dbReference type="RefSeq" id="WP_146915647.1">
    <property type="nucleotide sequence ID" value="NZ_CP042430.1"/>
</dbReference>
<dbReference type="AlphaFoldDB" id="A0A5B8U0E2"/>
<evidence type="ECO:0000313" key="3">
    <source>
        <dbReference type="EMBL" id="QEC46440.1"/>
    </source>
</evidence>
<protein>
    <recommendedName>
        <fullName evidence="5">PepSY domain-containing protein</fullName>
    </recommendedName>
</protein>
<name>A0A5B8U0E2_9ACTN</name>
<evidence type="ECO:0000256" key="2">
    <source>
        <dbReference type="SAM" id="SignalP"/>
    </source>
</evidence>
<accession>A0A5B8U0E2</accession>
<keyword evidence="2" id="KW-0732">Signal</keyword>
<keyword evidence="4" id="KW-1185">Reference proteome</keyword>
<evidence type="ECO:0008006" key="5">
    <source>
        <dbReference type="Google" id="ProtNLM"/>
    </source>
</evidence>
<gene>
    <name evidence="3" type="ORF">FSW04_01835</name>
</gene>
<feature type="signal peptide" evidence="2">
    <location>
        <begin position="1"/>
        <end position="27"/>
    </location>
</feature>
<organism evidence="3 4">
    <name type="scientific">Baekduia soli</name>
    <dbReference type="NCBI Taxonomy" id="496014"/>
    <lineage>
        <taxon>Bacteria</taxon>
        <taxon>Bacillati</taxon>
        <taxon>Actinomycetota</taxon>
        <taxon>Thermoleophilia</taxon>
        <taxon>Solirubrobacterales</taxon>
        <taxon>Baekduiaceae</taxon>
        <taxon>Baekduia</taxon>
    </lineage>
</organism>
<dbReference type="Proteomes" id="UP000321805">
    <property type="component" value="Chromosome"/>
</dbReference>
<proteinExistence type="predicted"/>
<feature type="chain" id="PRO_5022918984" description="PepSY domain-containing protein" evidence="2">
    <location>
        <begin position="28"/>
        <end position="135"/>
    </location>
</feature>
<feature type="region of interest" description="Disordered" evidence="1">
    <location>
        <begin position="27"/>
        <end position="71"/>
    </location>
</feature>
<reference evidence="3 4" key="1">
    <citation type="journal article" date="2018" name="J. Microbiol.">
        <title>Baekduia soli gen. nov., sp. nov., a novel bacterium isolated from the soil of Baekdu Mountain and proposal of a novel family name, Baekduiaceae fam. nov.</title>
        <authorList>
            <person name="An D.S."/>
            <person name="Siddiqi M.Z."/>
            <person name="Kim K.H."/>
            <person name="Yu H.S."/>
            <person name="Im W.T."/>
        </authorList>
    </citation>
    <scope>NUCLEOTIDE SEQUENCE [LARGE SCALE GENOMIC DNA]</scope>
    <source>
        <strain evidence="3 4">BR7-21</strain>
    </source>
</reference>